<keyword evidence="3" id="KW-1185">Reference proteome</keyword>
<dbReference type="AlphaFoldDB" id="A0A1C7MXA9"/>
<evidence type="ECO:0000313" key="2">
    <source>
        <dbReference type="EMBL" id="OBZ81059.1"/>
    </source>
</evidence>
<reference evidence="2 3" key="1">
    <citation type="submission" date="2016-03" db="EMBL/GenBank/DDBJ databases">
        <title>Choanephora cucurbitarum.</title>
        <authorList>
            <person name="Min B."/>
            <person name="Park H."/>
            <person name="Park J.-H."/>
            <person name="Shin H.-D."/>
            <person name="Choi I.-G."/>
        </authorList>
    </citation>
    <scope>NUCLEOTIDE SEQUENCE [LARGE SCALE GENOMIC DNA]</scope>
    <source>
        <strain evidence="2 3">KUS-F28377</strain>
    </source>
</reference>
<evidence type="ECO:0000313" key="3">
    <source>
        <dbReference type="Proteomes" id="UP000093000"/>
    </source>
</evidence>
<organism evidence="2 3">
    <name type="scientific">Choanephora cucurbitarum</name>
    <dbReference type="NCBI Taxonomy" id="101091"/>
    <lineage>
        <taxon>Eukaryota</taxon>
        <taxon>Fungi</taxon>
        <taxon>Fungi incertae sedis</taxon>
        <taxon>Mucoromycota</taxon>
        <taxon>Mucoromycotina</taxon>
        <taxon>Mucoromycetes</taxon>
        <taxon>Mucorales</taxon>
        <taxon>Mucorineae</taxon>
        <taxon>Choanephoraceae</taxon>
        <taxon>Choanephoroideae</taxon>
        <taxon>Choanephora</taxon>
    </lineage>
</organism>
<dbReference type="EMBL" id="LUGH01001490">
    <property type="protein sequence ID" value="OBZ81059.1"/>
    <property type="molecule type" value="Genomic_DNA"/>
</dbReference>
<gene>
    <name evidence="2" type="ORF">A0J61_10892</name>
</gene>
<feature type="region of interest" description="Disordered" evidence="1">
    <location>
        <begin position="30"/>
        <end position="54"/>
    </location>
</feature>
<accession>A0A1C7MXA9</accession>
<comment type="caution">
    <text evidence="2">The sequence shown here is derived from an EMBL/GenBank/DDBJ whole genome shotgun (WGS) entry which is preliminary data.</text>
</comment>
<proteinExistence type="predicted"/>
<sequence length="103" mass="11448">MQEMMTKQNELVATLKICLDKLNRLEAREASTGREIHQEANSSGPLGISDVPIYRPQISGSSDKKLKQKVDHFIQQWLGDAVMVNANDTSESQRKKGIPPGDV</sequence>
<name>A0A1C7MXA9_9FUNG</name>
<protein>
    <submittedName>
        <fullName evidence="2">Uncharacterized protein</fullName>
    </submittedName>
</protein>
<dbReference type="Proteomes" id="UP000093000">
    <property type="component" value="Unassembled WGS sequence"/>
</dbReference>
<dbReference type="InParanoid" id="A0A1C7MXA9"/>
<evidence type="ECO:0000256" key="1">
    <source>
        <dbReference type="SAM" id="MobiDB-lite"/>
    </source>
</evidence>